<keyword evidence="1" id="KW-0472">Membrane</keyword>
<dbReference type="InterPro" id="IPR036682">
    <property type="entry name" value="OS_D_A10/PebIII_sf"/>
</dbReference>
<dbReference type="EMBL" id="CM002911">
    <property type="protein sequence ID" value="KMY96223.1"/>
    <property type="molecule type" value="Genomic_DNA"/>
</dbReference>
<dbReference type="OrthoDB" id="6355718at2759"/>
<keyword evidence="1" id="KW-0812">Transmembrane</keyword>
<evidence type="ECO:0000313" key="2">
    <source>
        <dbReference type="EMBL" id="KMY96223.1"/>
    </source>
</evidence>
<name>A0A0J9RJM0_DROSI</name>
<dbReference type="PANTHER" id="PTHR11257:SF8">
    <property type="entry name" value="GEO08457P1"/>
    <property type="match status" value="1"/>
</dbReference>
<accession>A0A0J9RJM0</accession>
<reference evidence="2" key="2">
    <citation type="submission" date="2014-06" db="EMBL/GenBank/DDBJ databases">
        <authorList>
            <person name="Hu T."/>
            <person name="Eisen M.B."/>
            <person name="Thornton K.R."/>
            <person name="Andolfatto P."/>
        </authorList>
    </citation>
    <scope>NUCLEOTIDE SEQUENCE</scope>
    <source>
        <strain evidence="2">W501</strain>
    </source>
</reference>
<dbReference type="Bgee" id="FBgn0196293">
    <property type="expression patterns" value="Expressed in embryo and 3 other cell types or tissues"/>
</dbReference>
<feature type="transmembrane region" description="Helical" evidence="1">
    <location>
        <begin position="36"/>
        <end position="54"/>
    </location>
</feature>
<dbReference type="SUPFAM" id="SSF100910">
    <property type="entry name" value="Chemosensory protein Csp2"/>
    <property type="match status" value="1"/>
</dbReference>
<dbReference type="Gene3D" id="1.10.2080.10">
    <property type="entry name" value="Insect odorant-binding protein A10/Ejaculatory bulb-specific protein 3"/>
    <property type="match status" value="1"/>
</dbReference>
<reference evidence="2" key="3">
    <citation type="submission" date="2015-04" db="EMBL/GenBank/DDBJ databases">
        <authorList>
            <consortium name="FlyBase"/>
        </authorList>
    </citation>
    <scope>NUCLEOTIDE SEQUENCE</scope>
    <source>
        <strain evidence="2">W501</strain>
    </source>
</reference>
<dbReference type="FunFam" id="1.10.2080.10:FF:000002">
    <property type="entry name" value="GD24980"/>
    <property type="match status" value="1"/>
</dbReference>
<dbReference type="PANTHER" id="PTHR11257">
    <property type="entry name" value="CHEMOSENSORY PROTEIN-RELATED"/>
    <property type="match status" value="1"/>
</dbReference>
<keyword evidence="1" id="KW-1133">Transmembrane helix</keyword>
<dbReference type="AlphaFoldDB" id="A0A0J9RJM0"/>
<reference evidence="2" key="1">
    <citation type="journal article" date="2013" name="Genome Res.">
        <title>A second-generation assembly of the Drosophila simulans genome provides new insights into patterns of lineage-specific divergence.</title>
        <authorList>
            <person name="Hu T.T."/>
            <person name="Eisen M.B."/>
            <person name="Thornton K.R."/>
            <person name="Andolfatto P."/>
        </authorList>
    </citation>
    <scope>NUCLEOTIDE SEQUENCE [LARGE SCALE GENOMIC DNA]</scope>
    <source>
        <strain evidence="2">W501</strain>
    </source>
</reference>
<organism evidence="2">
    <name type="scientific">Drosophila simulans</name>
    <name type="common">Fruit fly</name>
    <dbReference type="NCBI Taxonomy" id="7240"/>
    <lineage>
        <taxon>Eukaryota</taxon>
        <taxon>Metazoa</taxon>
        <taxon>Ecdysozoa</taxon>
        <taxon>Arthropoda</taxon>
        <taxon>Hexapoda</taxon>
        <taxon>Insecta</taxon>
        <taxon>Pterygota</taxon>
        <taxon>Neoptera</taxon>
        <taxon>Endopterygota</taxon>
        <taxon>Diptera</taxon>
        <taxon>Brachycera</taxon>
        <taxon>Muscomorpha</taxon>
        <taxon>Ephydroidea</taxon>
        <taxon>Drosophilidae</taxon>
        <taxon>Drosophila</taxon>
        <taxon>Sophophora</taxon>
    </lineage>
</organism>
<protein>
    <submittedName>
        <fullName evidence="2">Uncharacterized protein</fullName>
    </submittedName>
</protein>
<dbReference type="InterPro" id="IPR005055">
    <property type="entry name" value="A10/PebIII"/>
</dbReference>
<proteinExistence type="predicted"/>
<dbReference type="KEGG" id="dsi:Dsimw501_GD24980"/>
<gene>
    <name evidence="2" type="primary">Dsim\GD24980</name>
    <name evidence="2" type="ORF">Dsimw501_GD24980</name>
</gene>
<dbReference type="Pfam" id="PF03392">
    <property type="entry name" value="OS-D"/>
    <property type="match status" value="1"/>
</dbReference>
<dbReference type="Proteomes" id="UP000035880">
    <property type="component" value="Chromosome 2R"/>
</dbReference>
<sequence length="139" mass="16149">MHEHLRDTDTQFLLHIQLYYTVSRSERMLLLNKNRVLSLVVNFIFLIILISSSVQADERNINKLLNNQVVVSRQIMCILGKSECDQLGLQLKAALPEVITRKCRNCSPQQAQKAQKLTTFLQTRYPDVWAMLLRKYDSA</sequence>
<evidence type="ECO:0000256" key="1">
    <source>
        <dbReference type="SAM" id="Phobius"/>
    </source>
</evidence>